<evidence type="ECO:0000313" key="3">
    <source>
        <dbReference type="Proteomes" id="UP000256269"/>
    </source>
</evidence>
<dbReference type="RefSeq" id="WP_116182149.1">
    <property type="nucleotide sequence ID" value="NZ_CP144379.1"/>
</dbReference>
<evidence type="ECO:0000313" key="2">
    <source>
        <dbReference type="EMBL" id="REH18292.1"/>
    </source>
</evidence>
<comment type="caution">
    <text evidence="2">The sequence shown here is derived from an EMBL/GenBank/DDBJ whole genome shotgun (WGS) entry which is preliminary data.</text>
</comment>
<dbReference type="EMBL" id="QUNO01000036">
    <property type="protein sequence ID" value="REH18292.1"/>
    <property type="molecule type" value="Genomic_DNA"/>
</dbReference>
<dbReference type="OrthoDB" id="9868408at2"/>
<gene>
    <name evidence="2" type="ORF">BCF44_13647</name>
</gene>
<evidence type="ECO:0000256" key="1">
    <source>
        <dbReference type="SAM" id="MobiDB-lite"/>
    </source>
</evidence>
<reference evidence="2 3" key="1">
    <citation type="submission" date="2018-08" db="EMBL/GenBank/DDBJ databases">
        <title>Genomic Encyclopedia of Archaeal and Bacterial Type Strains, Phase II (KMG-II): from individual species to whole genera.</title>
        <authorList>
            <person name="Goeker M."/>
        </authorList>
    </citation>
    <scope>NUCLEOTIDE SEQUENCE [LARGE SCALE GENOMIC DNA]</scope>
    <source>
        <strain evidence="2 3">DSM 45791</strain>
    </source>
</reference>
<proteinExistence type="predicted"/>
<sequence>MSSLTLDRQPPADAGTWCRHEFTDGSGLCAADALPGSTRCSEHQDDGQPDFDLIEPRGTGNGGR</sequence>
<accession>A0A3E0G8J6</accession>
<dbReference type="Proteomes" id="UP000256269">
    <property type="component" value="Unassembled WGS sequence"/>
</dbReference>
<dbReference type="AlphaFoldDB" id="A0A3E0G8J6"/>
<organism evidence="2 3">
    <name type="scientific">Kutzneria buriramensis</name>
    <dbReference type="NCBI Taxonomy" id="1045776"/>
    <lineage>
        <taxon>Bacteria</taxon>
        <taxon>Bacillati</taxon>
        <taxon>Actinomycetota</taxon>
        <taxon>Actinomycetes</taxon>
        <taxon>Pseudonocardiales</taxon>
        <taxon>Pseudonocardiaceae</taxon>
        <taxon>Kutzneria</taxon>
    </lineage>
</organism>
<feature type="region of interest" description="Disordered" evidence="1">
    <location>
        <begin position="35"/>
        <end position="64"/>
    </location>
</feature>
<protein>
    <submittedName>
        <fullName evidence="2">Uncharacterized protein</fullName>
    </submittedName>
</protein>
<name>A0A3E0G8J6_9PSEU</name>
<keyword evidence="3" id="KW-1185">Reference proteome</keyword>